<dbReference type="InterPro" id="IPR018819">
    <property type="entry name" value="Nur1/Mug154"/>
</dbReference>
<evidence type="ECO:0000256" key="6">
    <source>
        <dbReference type="SAM" id="Phobius"/>
    </source>
</evidence>
<dbReference type="RefSeq" id="XP_056076233.1">
    <property type="nucleotide sequence ID" value="XM_056209411.1"/>
</dbReference>
<evidence type="ECO:0000256" key="5">
    <source>
        <dbReference type="SAM" id="MobiDB-lite"/>
    </source>
</evidence>
<keyword evidence="2 6" id="KW-0812">Transmembrane</keyword>
<evidence type="ECO:0000256" key="1">
    <source>
        <dbReference type="ARBA" id="ARBA00004127"/>
    </source>
</evidence>
<dbReference type="Proteomes" id="UP001140513">
    <property type="component" value="Unassembled WGS sequence"/>
</dbReference>
<comment type="subcellular location">
    <subcellularLocation>
        <location evidence="1">Endomembrane system</location>
        <topology evidence="1">Multi-pass membrane protein</topology>
    </subcellularLocation>
</comment>
<proteinExistence type="predicted"/>
<dbReference type="PANTHER" id="PTHR28293:SF1">
    <property type="entry name" value="NUCLEAR RIM PROTEIN 1"/>
    <property type="match status" value="1"/>
</dbReference>
<dbReference type="OrthoDB" id="3363151at2759"/>
<evidence type="ECO:0000313" key="7">
    <source>
        <dbReference type="EMBL" id="KAJ4360031.1"/>
    </source>
</evidence>
<keyword evidence="4 6" id="KW-0472">Membrane</keyword>
<accession>A0A9W8XVH1</accession>
<feature type="transmembrane region" description="Helical" evidence="6">
    <location>
        <begin position="84"/>
        <end position="109"/>
    </location>
</feature>
<feature type="region of interest" description="Disordered" evidence="5">
    <location>
        <begin position="307"/>
        <end position="457"/>
    </location>
</feature>
<evidence type="ECO:0000313" key="8">
    <source>
        <dbReference type="Proteomes" id="UP001140513"/>
    </source>
</evidence>
<dbReference type="Pfam" id="PF10332">
    <property type="entry name" value="DUF2418"/>
    <property type="match status" value="1"/>
</dbReference>
<sequence>MPPRERLVRKAPLMERVKAYLDVHDWLLWIYEELNTNDWEDFAKDYAFIIGFVFNLVYIIAQANTASGPRNDDILLGSNNGPGWFTWFSKLAVTTLSIIAVFNSFVTFYKKRHYRLFEQPIETAPSTPSAHRVRVDSSPAAVTPLRYFQTLLSPGSADSRAHPDAGRDVWEISVWDPNPFCLDMFCLFSPLHVAIYWLNLPVPPMDQQPSIRVVTTIAIGAFLSLSLWLIRSSFASQIRDNAVIQREVLHEYDNKFVHPSTQKLYRDVGIQAISKNRSRDSSVGVRGSSDDLASQITTYTPTTIINRTFRTNPNPAYASQYDPDNLRSATQTPSGRLYSNSNANYSTTSTATGADFSSPIRPSHTPNPFRQSQAQPQYRPSATGSDGGSLGVFSHANSPLRKSASTNFVRDREDRGRESLGGHGVERRTGTPVRREGSPLKRISMPGAGLKASGSDGTISAADRFARWNGGAGNMRRESGRF</sequence>
<dbReference type="PANTHER" id="PTHR28293">
    <property type="entry name" value="NUCLEAR RIM PROTEIN 1"/>
    <property type="match status" value="1"/>
</dbReference>
<evidence type="ECO:0000256" key="4">
    <source>
        <dbReference type="ARBA" id="ARBA00023136"/>
    </source>
</evidence>
<dbReference type="AlphaFoldDB" id="A0A9W8XVH1"/>
<evidence type="ECO:0008006" key="9">
    <source>
        <dbReference type="Google" id="ProtNLM"/>
    </source>
</evidence>
<feature type="transmembrane region" description="Helical" evidence="6">
    <location>
        <begin position="46"/>
        <end position="64"/>
    </location>
</feature>
<dbReference type="GO" id="GO:0012505">
    <property type="term" value="C:endomembrane system"/>
    <property type="evidence" value="ECO:0007669"/>
    <property type="project" value="UniProtKB-SubCell"/>
</dbReference>
<reference evidence="7" key="1">
    <citation type="submission" date="2022-10" db="EMBL/GenBank/DDBJ databases">
        <title>Tapping the CABI collections for fungal endophytes: first genome assemblies for Collariella, Neodidymelliopsis, Ascochyta clinopodiicola, Didymella pomorum, Didymosphaeria variabile, Neocosmospora piperis and Neocucurbitaria cava.</title>
        <authorList>
            <person name="Hill R."/>
        </authorList>
    </citation>
    <scope>NUCLEOTIDE SEQUENCE</scope>
    <source>
        <strain evidence="7">IMI 356815</strain>
    </source>
</reference>
<feature type="compositionally biased region" description="Basic and acidic residues" evidence="5">
    <location>
        <begin position="409"/>
        <end position="439"/>
    </location>
</feature>
<feature type="compositionally biased region" description="Low complexity" evidence="5">
    <location>
        <begin position="338"/>
        <end position="352"/>
    </location>
</feature>
<dbReference type="GeneID" id="80904120"/>
<organism evidence="7 8">
    <name type="scientific">Didymosphaeria variabile</name>
    <dbReference type="NCBI Taxonomy" id="1932322"/>
    <lineage>
        <taxon>Eukaryota</taxon>
        <taxon>Fungi</taxon>
        <taxon>Dikarya</taxon>
        <taxon>Ascomycota</taxon>
        <taxon>Pezizomycotina</taxon>
        <taxon>Dothideomycetes</taxon>
        <taxon>Pleosporomycetidae</taxon>
        <taxon>Pleosporales</taxon>
        <taxon>Massarineae</taxon>
        <taxon>Didymosphaeriaceae</taxon>
        <taxon>Didymosphaeria</taxon>
    </lineage>
</organism>
<feature type="transmembrane region" description="Helical" evidence="6">
    <location>
        <begin position="210"/>
        <end position="230"/>
    </location>
</feature>
<comment type="caution">
    <text evidence="7">The sequence shown here is derived from an EMBL/GenBank/DDBJ whole genome shotgun (WGS) entry which is preliminary data.</text>
</comment>
<gene>
    <name evidence="7" type="ORF">N0V89_000590</name>
</gene>
<dbReference type="GO" id="GO:0007096">
    <property type="term" value="P:regulation of exit from mitosis"/>
    <property type="evidence" value="ECO:0007669"/>
    <property type="project" value="TreeGrafter"/>
</dbReference>
<protein>
    <recommendedName>
        <fullName evidence="9">Nuclear rim protein 1</fullName>
    </recommendedName>
</protein>
<keyword evidence="8" id="KW-1185">Reference proteome</keyword>
<dbReference type="EMBL" id="JAPEUX010000001">
    <property type="protein sequence ID" value="KAJ4360031.1"/>
    <property type="molecule type" value="Genomic_DNA"/>
</dbReference>
<evidence type="ECO:0000256" key="3">
    <source>
        <dbReference type="ARBA" id="ARBA00022989"/>
    </source>
</evidence>
<name>A0A9W8XVH1_9PLEO</name>
<feature type="compositionally biased region" description="Polar residues" evidence="5">
    <location>
        <begin position="364"/>
        <end position="384"/>
    </location>
</feature>
<dbReference type="GO" id="GO:0043007">
    <property type="term" value="P:maintenance of rDNA"/>
    <property type="evidence" value="ECO:0007669"/>
    <property type="project" value="TreeGrafter"/>
</dbReference>
<keyword evidence="3 6" id="KW-1133">Transmembrane helix</keyword>
<evidence type="ECO:0000256" key="2">
    <source>
        <dbReference type="ARBA" id="ARBA00022692"/>
    </source>
</evidence>